<dbReference type="InterPro" id="IPR009091">
    <property type="entry name" value="RCC1/BLIP-II"/>
</dbReference>
<sequence>MSVLACGLNTSGQVVGGGPGVLCCPAPVCVPPGVTAARVAFSHILWSTDGVMYCGSVPVALQVKVRDVAVGKEHSMALTVAGDVLTWGSGMRGQLGIGELCQSEKPVPVESLQGVPVTAIACGAWHCVALSGSGDLYVWGWNESGQLGFPYKCEGSQSLFSFFEHSCRCPKSDVVKQGTDDHSTREPMQSDQYGQLGLGHVRAVQEPCRVFRGGVRGMCAGGWNSVFLTAEGHPTP</sequence>
<protein>
    <submittedName>
        <fullName evidence="2">RCC1 domain-containing protein 1</fullName>
    </submittedName>
</protein>
<dbReference type="EMBL" id="JACEEZ010026453">
    <property type="protein sequence ID" value="KAG0692673.1"/>
    <property type="molecule type" value="Genomic_DNA"/>
</dbReference>
<feature type="repeat" description="RCC1" evidence="1">
    <location>
        <begin position="82"/>
        <end position="133"/>
    </location>
</feature>
<dbReference type="Proteomes" id="UP000770661">
    <property type="component" value="Unassembled WGS sequence"/>
</dbReference>
<dbReference type="PANTHER" id="PTHR46849:SF1">
    <property type="entry name" value="RCC1 DOMAIN-CONTAINING PROTEIN 1"/>
    <property type="match status" value="1"/>
</dbReference>
<dbReference type="InterPro" id="IPR000408">
    <property type="entry name" value="Reg_chr_condens"/>
</dbReference>
<proteinExistence type="predicted"/>
<dbReference type="Gene3D" id="2.130.10.30">
    <property type="entry name" value="Regulator of chromosome condensation 1/beta-lactamase-inhibitor protein II"/>
    <property type="match status" value="1"/>
</dbReference>
<comment type="caution">
    <text evidence="2">The sequence shown here is derived from an EMBL/GenBank/DDBJ whole genome shotgun (WGS) entry which is preliminary data.</text>
</comment>
<dbReference type="OrthoDB" id="5370059at2759"/>
<dbReference type="SUPFAM" id="SSF50985">
    <property type="entry name" value="RCC1/BLIP-II"/>
    <property type="match status" value="1"/>
</dbReference>
<dbReference type="Pfam" id="PF00415">
    <property type="entry name" value="RCC1"/>
    <property type="match status" value="2"/>
</dbReference>
<dbReference type="AlphaFoldDB" id="A0A8J8WBB6"/>
<dbReference type="PANTHER" id="PTHR46849">
    <property type="entry name" value="RCC1 DOMAIN-CONTAINING PROTEIN 1"/>
    <property type="match status" value="1"/>
</dbReference>
<reference evidence="2" key="1">
    <citation type="submission" date="2020-07" db="EMBL/GenBank/DDBJ databases">
        <title>The High-quality genome of the commercially important snow crab, Chionoecetes opilio.</title>
        <authorList>
            <person name="Jeong J.-H."/>
            <person name="Ryu S."/>
        </authorList>
    </citation>
    <scope>NUCLEOTIDE SEQUENCE</scope>
    <source>
        <strain evidence="2">MADBK_172401_WGS</strain>
        <tissue evidence="2">Digestive gland</tissue>
    </source>
</reference>
<name>A0A8J8WBB6_CHIOP</name>
<dbReference type="PROSITE" id="PS50012">
    <property type="entry name" value="RCC1_3"/>
    <property type="match status" value="1"/>
</dbReference>
<evidence type="ECO:0000256" key="1">
    <source>
        <dbReference type="PROSITE-ProRule" id="PRU00235"/>
    </source>
</evidence>
<organism evidence="2 3">
    <name type="scientific">Chionoecetes opilio</name>
    <name type="common">Atlantic snow crab</name>
    <name type="synonym">Cancer opilio</name>
    <dbReference type="NCBI Taxonomy" id="41210"/>
    <lineage>
        <taxon>Eukaryota</taxon>
        <taxon>Metazoa</taxon>
        <taxon>Ecdysozoa</taxon>
        <taxon>Arthropoda</taxon>
        <taxon>Crustacea</taxon>
        <taxon>Multicrustacea</taxon>
        <taxon>Malacostraca</taxon>
        <taxon>Eumalacostraca</taxon>
        <taxon>Eucarida</taxon>
        <taxon>Decapoda</taxon>
        <taxon>Pleocyemata</taxon>
        <taxon>Brachyura</taxon>
        <taxon>Eubrachyura</taxon>
        <taxon>Majoidea</taxon>
        <taxon>Majidae</taxon>
        <taxon>Chionoecetes</taxon>
    </lineage>
</organism>
<accession>A0A8J8WBB6</accession>
<gene>
    <name evidence="2" type="primary">Rccd1</name>
    <name evidence="2" type="ORF">GWK47_027788</name>
</gene>
<evidence type="ECO:0000313" key="3">
    <source>
        <dbReference type="Proteomes" id="UP000770661"/>
    </source>
</evidence>
<dbReference type="PRINTS" id="PR00633">
    <property type="entry name" value="RCCNDNSATION"/>
</dbReference>
<keyword evidence="3" id="KW-1185">Reference proteome</keyword>
<evidence type="ECO:0000313" key="2">
    <source>
        <dbReference type="EMBL" id="KAG0692673.1"/>
    </source>
</evidence>
<dbReference type="InterPro" id="IPR052830">
    <property type="entry name" value="RCC1_domain-containing"/>
</dbReference>